<name>A0A834KWE9_VESVU</name>
<evidence type="ECO:0000313" key="2">
    <source>
        <dbReference type="Proteomes" id="UP000614350"/>
    </source>
</evidence>
<organism evidence="1 2">
    <name type="scientific">Vespula vulgaris</name>
    <name type="common">Yellow jacket</name>
    <name type="synonym">Wasp</name>
    <dbReference type="NCBI Taxonomy" id="7454"/>
    <lineage>
        <taxon>Eukaryota</taxon>
        <taxon>Metazoa</taxon>
        <taxon>Ecdysozoa</taxon>
        <taxon>Arthropoda</taxon>
        <taxon>Hexapoda</taxon>
        <taxon>Insecta</taxon>
        <taxon>Pterygota</taxon>
        <taxon>Neoptera</taxon>
        <taxon>Endopterygota</taxon>
        <taxon>Hymenoptera</taxon>
        <taxon>Apocrita</taxon>
        <taxon>Aculeata</taxon>
        <taxon>Vespoidea</taxon>
        <taxon>Vespidae</taxon>
        <taxon>Vespinae</taxon>
        <taxon>Vespula</taxon>
    </lineage>
</organism>
<dbReference type="EMBL" id="JACSEA010000001">
    <property type="protein sequence ID" value="KAF7412469.1"/>
    <property type="molecule type" value="Genomic_DNA"/>
</dbReference>
<gene>
    <name evidence="1" type="ORF">HZH66_001365</name>
</gene>
<comment type="caution">
    <text evidence="1">The sequence shown here is derived from an EMBL/GenBank/DDBJ whole genome shotgun (WGS) entry which is preliminary data.</text>
</comment>
<dbReference type="Proteomes" id="UP000614350">
    <property type="component" value="Unassembled WGS sequence"/>
</dbReference>
<reference evidence="1" key="1">
    <citation type="journal article" date="2020" name="G3 (Bethesda)">
        <title>High-Quality Assemblies for Three Invasive Social Wasps from the &lt;i&gt;Vespula&lt;/i&gt; Genus.</title>
        <authorList>
            <person name="Harrop T.W.R."/>
            <person name="Guhlin J."/>
            <person name="McLaughlin G.M."/>
            <person name="Permina E."/>
            <person name="Stockwell P."/>
            <person name="Gilligan J."/>
            <person name="Le Lec M.F."/>
            <person name="Gruber M.A.M."/>
            <person name="Quinn O."/>
            <person name="Lovegrove M."/>
            <person name="Duncan E.J."/>
            <person name="Remnant E.J."/>
            <person name="Van Eeckhoven J."/>
            <person name="Graham B."/>
            <person name="Knapp R.A."/>
            <person name="Langford K.W."/>
            <person name="Kronenberg Z."/>
            <person name="Press M.O."/>
            <person name="Eacker S.M."/>
            <person name="Wilson-Rankin E.E."/>
            <person name="Purcell J."/>
            <person name="Lester P.J."/>
            <person name="Dearden P.K."/>
        </authorList>
    </citation>
    <scope>NUCLEOTIDE SEQUENCE</scope>
    <source>
        <strain evidence="1">Marl-1</strain>
    </source>
</reference>
<accession>A0A834KWE9</accession>
<dbReference type="AlphaFoldDB" id="A0A834KWE9"/>
<proteinExistence type="predicted"/>
<protein>
    <submittedName>
        <fullName evidence="1">Uncharacterized protein</fullName>
    </submittedName>
</protein>
<sequence length="111" mass="12804">MLFGSISSGLGLIILRRLEWPNEREDHLVMFLVGESRDMYVSACPMGDTFNVTLRGSLPAQKRQNRYREPPPWIPLPHLAIVPTVMHVPFPPLHSLRDKDSRWDMETETHA</sequence>
<keyword evidence="2" id="KW-1185">Reference proteome</keyword>
<evidence type="ECO:0000313" key="1">
    <source>
        <dbReference type="EMBL" id="KAF7412469.1"/>
    </source>
</evidence>